<feature type="region of interest" description="Disordered" evidence="1">
    <location>
        <begin position="30"/>
        <end position="49"/>
    </location>
</feature>
<evidence type="ECO:0000313" key="2">
    <source>
        <dbReference type="EMBL" id="CAE8615781.1"/>
    </source>
</evidence>
<evidence type="ECO:0000313" key="4">
    <source>
        <dbReference type="Proteomes" id="UP000626109"/>
    </source>
</evidence>
<dbReference type="SUPFAM" id="SSF46689">
    <property type="entry name" value="Homeodomain-like"/>
    <property type="match status" value="1"/>
</dbReference>
<evidence type="ECO:0000256" key="1">
    <source>
        <dbReference type="SAM" id="MobiDB-lite"/>
    </source>
</evidence>
<proteinExistence type="predicted"/>
<reference evidence="3" key="1">
    <citation type="submission" date="2021-02" db="EMBL/GenBank/DDBJ databases">
        <authorList>
            <person name="Dougan E. K."/>
            <person name="Rhodes N."/>
            <person name="Thang M."/>
            <person name="Chan C."/>
        </authorList>
    </citation>
    <scope>NUCLEOTIDE SEQUENCE</scope>
</reference>
<keyword evidence="5" id="KW-1185">Reference proteome</keyword>
<dbReference type="EMBL" id="CAJNNV010025708">
    <property type="protein sequence ID" value="CAE8615781.1"/>
    <property type="molecule type" value="Genomic_DNA"/>
</dbReference>
<name>A0A813IYB8_POLGL</name>
<accession>A0A813IYB8</accession>
<evidence type="ECO:0000313" key="3">
    <source>
        <dbReference type="EMBL" id="CAE8661621.1"/>
    </source>
</evidence>
<evidence type="ECO:0000313" key="5">
    <source>
        <dbReference type="Proteomes" id="UP000654075"/>
    </source>
</evidence>
<gene>
    <name evidence="2" type="ORF">PGLA1383_LOCUS33491</name>
    <name evidence="3" type="ORF">PGLA2088_LOCUS14574</name>
</gene>
<protein>
    <submittedName>
        <fullName evidence="3">Uncharacterized protein</fullName>
    </submittedName>
</protein>
<feature type="region of interest" description="Disordered" evidence="1">
    <location>
        <begin position="70"/>
        <end position="121"/>
    </location>
</feature>
<dbReference type="SUPFAM" id="SSF51197">
    <property type="entry name" value="Clavaminate synthase-like"/>
    <property type="match status" value="1"/>
</dbReference>
<dbReference type="AlphaFoldDB" id="A0A813IYB8"/>
<comment type="caution">
    <text evidence="3">The sequence shown here is derived from an EMBL/GenBank/DDBJ whole genome shotgun (WGS) entry which is preliminary data.</text>
</comment>
<dbReference type="Pfam" id="PF13384">
    <property type="entry name" value="HTH_23"/>
    <property type="match status" value="1"/>
</dbReference>
<dbReference type="EMBL" id="CAJNNW010017798">
    <property type="protein sequence ID" value="CAE8661621.1"/>
    <property type="molecule type" value="Genomic_DNA"/>
</dbReference>
<dbReference type="InterPro" id="IPR009057">
    <property type="entry name" value="Homeodomain-like_sf"/>
</dbReference>
<feature type="region of interest" description="Disordered" evidence="1">
    <location>
        <begin position="510"/>
        <end position="531"/>
    </location>
</feature>
<organism evidence="3 4">
    <name type="scientific">Polarella glacialis</name>
    <name type="common">Dinoflagellate</name>
    <dbReference type="NCBI Taxonomy" id="89957"/>
    <lineage>
        <taxon>Eukaryota</taxon>
        <taxon>Sar</taxon>
        <taxon>Alveolata</taxon>
        <taxon>Dinophyceae</taxon>
        <taxon>Suessiales</taxon>
        <taxon>Suessiaceae</taxon>
        <taxon>Polarella</taxon>
    </lineage>
</organism>
<dbReference type="Proteomes" id="UP000654075">
    <property type="component" value="Unassembled WGS sequence"/>
</dbReference>
<dbReference type="Proteomes" id="UP000626109">
    <property type="component" value="Unassembled WGS sequence"/>
</dbReference>
<feature type="compositionally biased region" description="Low complexity" evidence="1">
    <location>
        <begin position="104"/>
        <end position="119"/>
    </location>
</feature>
<sequence length="531" mass="56614">MGRWSRPYGPVLDVAADSTRCTSANGCFSASSATTTTTTPTTTITTTASTPSACDEQEYAAPLVSCCPVQGGSSQGSAPAPRITSPEPGCRSTASNNHNDNDNKNNNNNKVNSNNSNNNCEVTDEVAGTVSHRYIWKDREMVSVFPADGRADVAGALPSAPSGPLKEYEDKLKAIDLCSRGVEKAEIARLLGRSEHWVKRWWRQCPHHIAKPAVAHGVLVQHAPLLSFRDLELRRGFIEADASSAGALLLHDVIEHLQWEPARRATRDPLTGDLKVRFDMQGRSIEQPGRFVAEYRGGLNRLDAVLQKAASVANIRDPGARVFLNRYEGGCATCPTHRHDFWTCMLSLGVERVAIVEDRPFLLRPGDLLVFGTQSHGLPAMPDLSGCRVSVLVFFSPDADGIERRWATMHGSCNTEDAASDDHDECTEVRGGSRAHCGEAVVSAVAASAGGRLVDSDLLGCPGISLGLVARRSLCISTPAEVITVGCGFLPAGVFFGMLERESSGTSAEPLAAARSIGSPATSSGALVPRA</sequence>